<feature type="domain" description="DUF642" evidence="2">
    <location>
        <begin position="23"/>
        <end position="183"/>
    </location>
</feature>
<dbReference type="NCBIfam" id="NF035944">
    <property type="entry name" value="PEPxxWA-CTERM"/>
    <property type="match status" value="1"/>
</dbReference>
<dbReference type="Pfam" id="PF07589">
    <property type="entry name" value="PEP-CTERM"/>
    <property type="match status" value="1"/>
</dbReference>
<feature type="domain" description="Ice-binding protein C-terminal" evidence="3">
    <location>
        <begin position="185"/>
        <end position="209"/>
    </location>
</feature>
<dbReference type="Proteomes" id="UP000198281">
    <property type="component" value="Unassembled WGS sequence"/>
</dbReference>
<dbReference type="InterPro" id="IPR006946">
    <property type="entry name" value="DGR2-like_dom"/>
</dbReference>
<feature type="signal peptide" evidence="1">
    <location>
        <begin position="1"/>
        <end position="21"/>
    </location>
</feature>
<gene>
    <name evidence="4" type="ORF">SAMN06295912_11654</name>
</gene>
<proteinExistence type="predicted"/>
<organism evidence="4 5">
    <name type="scientific">Edaphosphingomonas laterariae</name>
    <dbReference type="NCBI Taxonomy" id="861865"/>
    <lineage>
        <taxon>Bacteria</taxon>
        <taxon>Pseudomonadati</taxon>
        <taxon>Pseudomonadota</taxon>
        <taxon>Alphaproteobacteria</taxon>
        <taxon>Sphingomonadales</taxon>
        <taxon>Rhizorhabdaceae</taxon>
        <taxon>Edaphosphingomonas</taxon>
    </lineage>
</organism>
<sequence length="218" mass="22424">MVRKLLLGVAAAVLMAGSANASLIVNGSFETGTTNPASGGFSTLASGDSTITGWTVSSGSVDWINGYWDAFDGTHSVDLAGSVPGAIEQTFATVAGQTYTVDYYLSGNPDGGDIAKQGLVAAINGATIFASDTILGIKAPAHDDMQYLKNTFQFTATGSSTTLQFSSNPTEGAYGAVLDMVTVNAVPEPTTWAMMLVGFGVVGASMRRRVAYRPAQVA</sequence>
<evidence type="ECO:0000313" key="5">
    <source>
        <dbReference type="Proteomes" id="UP000198281"/>
    </source>
</evidence>
<reference evidence="5" key="1">
    <citation type="submission" date="2017-06" db="EMBL/GenBank/DDBJ databases">
        <authorList>
            <person name="Varghese N."/>
            <person name="Submissions S."/>
        </authorList>
    </citation>
    <scope>NUCLEOTIDE SEQUENCE [LARGE SCALE GENOMIC DNA]</scope>
    <source>
        <strain evidence="5">LNB2</strain>
    </source>
</reference>
<dbReference type="RefSeq" id="WP_179220843.1">
    <property type="nucleotide sequence ID" value="NZ_FZOS01000016.1"/>
</dbReference>
<feature type="chain" id="PRO_5012353686" evidence="1">
    <location>
        <begin position="22"/>
        <end position="218"/>
    </location>
</feature>
<dbReference type="NCBIfam" id="TIGR02595">
    <property type="entry name" value="PEP_CTERM"/>
    <property type="match status" value="1"/>
</dbReference>
<evidence type="ECO:0000256" key="1">
    <source>
        <dbReference type="SAM" id="SignalP"/>
    </source>
</evidence>
<dbReference type="InterPro" id="IPR013424">
    <property type="entry name" value="Ice-binding_C"/>
</dbReference>
<evidence type="ECO:0000313" key="4">
    <source>
        <dbReference type="EMBL" id="SNS79267.1"/>
    </source>
</evidence>
<dbReference type="InterPro" id="IPR027576">
    <property type="entry name" value="Choice_anch_C_dom"/>
</dbReference>
<protein>
    <submittedName>
        <fullName evidence="4">Choice-of-anchor C domain-containing protein</fullName>
    </submittedName>
</protein>
<keyword evidence="1" id="KW-0732">Signal</keyword>
<evidence type="ECO:0000259" key="3">
    <source>
        <dbReference type="Pfam" id="PF07589"/>
    </source>
</evidence>
<keyword evidence="5" id="KW-1185">Reference proteome</keyword>
<dbReference type="AlphaFoldDB" id="A0A239HD03"/>
<dbReference type="Pfam" id="PF04862">
    <property type="entry name" value="DUF642"/>
    <property type="match status" value="1"/>
</dbReference>
<dbReference type="NCBIfam" id="TIGR04362">
    <property type="entry name" value="choice_anch_C"/>
    <property type="match status" value="1"/>
</dbReference>
<dbReference type="Gene3D" id="2.60.120.260">
    <property type="entry name" value="Galactose-binding domain-like"/>
    <property type="match status" value="1"/>
</dbReference>
<name>A0A239HD03_9SPHN</name>
<dbReference type="EMBL" id="FZOS01000016">
    <property type="protein sequence ID" value="SNS79267.1"/>
    <property type="molecule type" value="Genomic_DNA"/>
</dbReference>
<evidence type="ECO:0000259" key="2">
    <source>
        <dbReference type="Pfam" id="PF04862"/>
    </source>
</evidence>
<accession>A0A239HD03</accession>